<evidence type="ECO:0000256" key="1">
    <source>
        <dbReference type="ARBA" id="ARBA00022574"/>
    </source>
</evidence>
<dbReference type="PANTHER" id="PTHR46866:SF1">
    <property type="entry name" value="GH12955P"/>
    <property type="match status" value="1"/>
</dbReference>
<dbReference type="WBParaSite" id="L893_g6514.t1">
    <property type="protein sequence ID" value="L893_g6514.t1"/>
    <property type="gene ID" value="L893_g6514"/>
</dbReference>
<dbReference type="InterPro" id="IPR036322">
    <property type="entry name" value="WD40_repeat_dom_sf"/>
</dbReference>
<dbReference type="Gene3D" id="1.25.10.10">
    <property type="entry name" value="Leucine-rich Repeat Variant"/>
    <property type="match status" value="1"/>
</dbReference>
<sequence>MSLSRAAIESISRQALEAPVCTITHRFDPVVDGQTLLFCIYELDGLPHEINQESPQRTALLECDADNNDTKAPISLLREVARLFSFSWIRFNVDDKVQEYIWRPVTYHSHISPPVCIVEHEGRPARMVCVQLGGNSQTLHDVSLYAHHNYSVDSQVFNLLTLQIVHLFNRFSQHQLYPIFSLRSLNVDANLWITVNLHDILTSIPFDVQSCSKSHMTSPEDSEINVPVDIETITERWRIGAISNYDYLLALNHFAGRKRSDIYNYPIFPWVCDFTSPIGGWRPLHKTKYRLKKGDDQLNLQYTKGEPAHHVPELLSEIGYMVYRSRVERKENLCKHVRAKWVPEEYPSSMVRLYMWTPEECIPDLFENSSLFHSIHTDMADMELPSWTANGAEFVKWHRSMLESDEVSEHLNSWIDLAFGYLLSAPDSIDALNVHLSFIQKPTTGVRLHGAVQLFDHPHPRRAKLSLQDMNGVLMKSAKYNPAYLNHFSSEDMTKESENLGNVLQEIYEKTAQSCRKLRTSAQSAAVCIIELAMAPFCRNLNAAASFEDRFKRAKSLLASRLYMIPRHMRKTIKHLLADQSAKGFVKSSDFDLINRITNPLNIPLITFNVHDKLTQLYTVDQIVAVGATTGYLRRFFLEKIDILLDAVEFSDYGDMWINIFLQLLQQGGHESVAVCYRLFGRIAEFTERTQLERLVPEMKKILEDINSDTVKLFDRRFLIQLSVRYGTEFFLNNYLPSIVEAVTTSNKGVYEVAKESIVWLTKRYGPIITTTYISSSLLRMLALCYSDRHQKIPEIKEMSLDVVSEGDESSRNVVDCLIEIAALYGSSLITMQYLPFCADLVDQSLKKLTQNLESAVISAVVLLQHICNCLSDKQLMDNLQEVIIDKVLFPAVRLFSSPSIHFCSQNARLLFACKTVRCIELLACRIGVENVQRFMSASIQRIFCTFNLIYDYIEDDDDGKLRILPISVAPVQLKAIFTSSFAKQLLQIFSCACGRQFIANSLPNAPLIFQLAEVNTSGSTSSPNLLASSPTYLRHSPSQFAIASVGLGNRLSTIGSGTSMASNFDPTSNLTLNEKMTANSKYHLEGGWIARVASVLSSTTDRFTSFNHIQLGVYQGHSAAVKKIAVLDNENSFISASLDKTVKLWSVKSNEQVSLCQWTYKMHTKAVQDVCSMAFGQLITSTDGSLHIWDPFRGSTLCSFEWPAAGSDSSTISILRPIDQHTLAVGNLTDNMIKILDLREGKWSYHLCVTNSSSASIRAFGLSPSSRTLVVALSNGALSAVDVRNGKLMAFNSTHSDCIQLEWLAEDSFLSIHTDHQVCSWSITPEQGINMTRKLPETASLATKLCGNQFATVQVQNKLRIYDGGVPVVDSRLKSDFFGGSLCSIAYLPLNKTLLFGSTNGSIKLVC</sequence>
<dbReference type="PROSITE" id="PS50082">
    <property type="entry name" value="WD_REPEATS_2"/>
    <property type="match status" value="1"/>
</dbReference>
<proteinExistence type="predicted"/>
<dbReference type="CDD" id="cd06071">
    <property type="entry name" value="Beach"/>
    <property type="match status" value="1"/>
</dbReference>
<organism evidence="4 5">
    <name type="scientific">Steinernema glaseri</name>
    <dbReference type="NCBI Taxonomy" id="37863"/>
    <lineage>
        <taxon>Eukaryota</taxon>
        <taxon>Metazoa</taxon>
        <taxon>Ecdysozoa</taxon>
        <taxon>Nematoda</taxon>
        <taxon>Chromadorea</taxon>
        <taxon>Rhabditida</taxon>
        <taxon>Tylenchina</taxon>
        <taxon>Panagrolaimomorpha</taxon>
        <taxon>Strongyloidoidea</taxon>
        <taxon>Steinernematidae</taxon>
        <taxon>Steinernema</taxon>
    </lineage>
</organism>
<dbReference type="InterPro" id="IPR016024">
    <property type="entry name" value="ARM-type_fold"/>
</dbReference>
<name>A0A1I8AKF0_9BILA</name>
<evidence type="ECO:0000313" key="5">
    <source>
        <dbReference type="WBParaSite" id="L893_g6514.t1"/>
    </source>
</evidence>
<keyword evidence="1 2" id="KW-0853">WD repeat</keyword>
<dbReference type="InterPro" id="IPR036372">
    <property type="entry name" value="BEACH_dom_sf"/>
</dbReference>
<dbReference type="Gene3D" id="1.10.1540.10">
    <property type="entry name" value="BEACH domain"/>
    <property type="match status" value="1"/>
</dbReference>
<keyword evidence="4" id="KW-1185">Reference proteome</keyword>
<dbReference type="PANTHER" id="PTHR46866">
    <property type="entry name" value="GH12955P"/>
    <property type="match status" value="1"/>
</dbReference>
<dbReference type="Pfam" id="PF00400">
    <property type="entry name" value="WD40"/>
    <property type="match status" value="2"/>
</dbReference>
<protein>
    <submittedName>
        <fullName evidence="5">WD_REPEATS_REGION domain-containing protein</fullName>
    </submittedName>
</protein>
<accession>A0A1I8AKF0</accession>
<dbReference type="InterPro" id="IPR000409">
    <property type="entry name" value="BEACH_dom"/>
</dbReference>
<dbReference type="SUPFAM" id="SSF48371">
    <property type="entry name" value="ARM repeat"/>
    <property type="match status" value="1"/>
</dbReference>
<reference evidence="5" key="1">
    <citation type="submission" date="2016-11" db="UniProtKB">
        <authorList>
            <consortium name="WormBaseParasite"/>
        </authorList>
    </citation>
    <scope>IDENTIFICATION</scope>
</reference>
<evidence type="ECO:0000256" key="2">
    <source>
        <dbReference type="PROSITE-ProRule" id="PRU00221"/>
    </source>
</evidence>
<dbReference type="Pfam" id="PF02138">
    <property type="entry name" value="Beach"/>
    <property type="match status" value="1"/>
</dbReference>
<dbReference type="SMART" id="SM01026">
    <property type="entry name" value="Beach"/>
    <property type="match status" value="1"/>
</dbReference>
<dbReference type="Proteomes" id="UP000095287">
    <property type="component" value="Unplaced"/>
</dbReference>
<dbReference type="SUPFAM" id="SSF50978">
    <property type="entry name" value="WD40 repeat-like"/>
    <property type="match status" value="1"/>
</dbReference>
<evidence type="ECO:0000259" key="3">
    <source>
        <dbReference type="SMART" id="SM01026"/>
    </source>
</evidence>
<dbReference type="InterPro" id="IPR001680">
    <property type="entry name" value="WD40_rpt"/>
</dbReference>
<feature type="repeat" description="WD" evidence="2">
    <location>
        <begin position="1115"/>
        <end position="1156"/>
    </location>
</feature>
<dbReference type="PROSITE" id="PS50294">
    <property type="entry name" value="WD_REPEATS_REGION"/>
    <property type="match status" value="1"/>
</dbReference>
<dbReference type="InterPro" id="IPR015943">
    <property type="entry name" value="WD40/YVTN_repeat-like_dom_sf"/>
</dbReference>
<feature type="domain" description="BEACH" evidence="3">
    <location>
        <begin position="234"/>
        <end position="462"/>
    </location>
</feature>
<dbReference type="SUPFAM" id="SSF81837">
    <property type="entry name" value="BEACH domain"/>
    <property type="match status" value="1"/>
</dbReference>
<dbReference type="InterPro" id="IPR011989">
    <property type="entry name" value="ARM-like"/>
</dbReference>
<dbReference type="SMART" id="SM00320">
    <property type="entry name" value="WD40"/>
    <property type="match status" value="3"/>
</dbReference>
<dbReference type="Gene3D" id="2.130.10.10">
    <property type="entry name" value="YVTN repeat-like/Quinoprotein amine dehydrogenase"/>
    <property type="match status" value="2"/>
</dbReference>
<evidence type="ECO:0000313" key="4">
    <source>
        <dbReference type="Proteomes" id="UP000095287"/>
    </source>
</evidence>